<dbReference type="InterPro" id="IPR013094">
    <property type="entry name" value="AB_hydrolase_3"/>
</dbReference>
<dbReference type="Proteomes" id="UP001054889">
    <property type="component" value="Unassembled WGS sequence"/>
</dbReference>
<evidence type="ECO:0000313" key="4">
    <source>
        <dbReference type="Proteomes" id="UP001054889"/>
    </source>
</evidence>
<dbReference type="PANTHER" id="PTHR23024:SF442">
    <property type="entry name" value="OS07G0162400 PROTEIN"/>
    <property type="match status" value="1"/>
</dbReference>
<dbReference type="EMBL" id="BQKI01000017">
    <property type="protein sequence ID" value="GJN10208.1"/>
    <property type="molecule type" value="Genomic_DNA"/>
</dbReference>
<sequence length="172" mass="18827">MPESHVVEQDLRGLVQLMSDVVTVRRGAEPPASFQADVVTDDDSGVEWKDVTWEPEMDLSARLSYRPRHDARIPVVAYCLGRWPGPHAWCLRLAAELPTVVVISFYYRLAPEHRLTATHDDGANAMAWLKTHAAAADPCLADNSAEGPPDDQFGRARGTAAGGRRSDGAHIC</sequence>
<dbReference type="InterPro" id="IPR029058">
    <property type="entry name" value="AB_hydrolase_fold"/>
</dbReference>
<dbReference type="GO" id="GO:0016787">
    <property type="term" value="F:hydrolase activity"/>
    <property type="evidence" value="ECO:0007669"/>
    <property type="project" value="InterPro"/>
</dbReference>
<feature type="domain" description="Alpha/beta hydrolase fold-3" evidence="2">
    <location>
        <begin position="77"/>
        <end position="135"/>
    </location>
</feature>
<name>A0AAV5DIU9_ELECO</name>
<dbReference type="Gene3D" id="3.40.50.1820">
    <property type="entry name" value="alpha/beta hydrolase"/>
    <property type="match status" value="1"/>
</dbReference>
<feature type="region of interest" description="Disordered" evidence="1">
    <location>
        <begin position="140"/>
        <end position="172"/>
    </location>
</feature>
<evidence type="ECO:0000259" key="2">
    <source>
        <dbReference type="Pfam" id="PF07859"/>
    </source>
</evidence>
<reference evidence="3" key="2">
    <citation type="submission" date="2021-12" db="EMBL/GenBank/DDBJ databases">
        <title>Resequencing data analysis of finger millet.</title>
        <authorList>
            <person name="Hatakeyama M."/>
            <person name="Aluri S."/>
            <person name="Balachadran M.T."/>
            <person name="Sivarajan S.R."/>
            <person name="Poveda L."/>
            <person name="Shimizu-Inatsugi R."/>
            <person name="Schlapbach R."/>
            <person name="Sreeman S.M."/>
            <person name="Shimizu K.K."/>
        </authorList>
    </citation>
    <scope>NUCLEOTIDE SEQUENCE</scope>
</reference>
<dbReference type="Pfam" id="PF07859">
    <property type="entry name" value="Abhydrolase_3"/>
    <property type="match status" value="1"/>
</dbReference>
<proteinExistence type="predicted"/>
<protein>
    <recommendedName>
        <fullName evidence="2">Alpha/beta hydrolase fold-3 domain-containing protein</fullName>
    </recommendedName>
</protein>
<keyword evidence="4" id="KW-1185">Reference proteome</keyword>
<organism evidence="3 4">
    <name type="scientific">Eleusine coracana subsp. coracana</name>
    <dbReference type="NCBI Taxonomy" id="191504"/>
    <lineage>
        <taxon>Eukaryota</taxon>
        <taxon>Viridiplantae</taxon>
        <taxon>Streptophyta</taxon>
        <taxon>Embryophyta</taxon>
        <taxon>Tracheophyta</taxon>
        <taxon>Spermatophyta</taxon>
        <taxon>Magnoliopsida</taxon>
        <taxon>Liliopsida</taxon>
        <taxon>Poales</taxon>
        <taxon>Poaceae</taxon>
        <taxon>PACMAD clade</taxon>
        <taxon>Chloridoideae</taxon>
        <taxon>Cynodonteae</taxon>
        <taxon>Eleusininae</taxon>
        <taxon>Eleusine</taxon>
    </lineage>
</organism>
<evidence type="ECO:0000313" key="3">
    <source>
        <dbReference type="EMBL" id="GJN10208.1"/>
    </source>
</evidence>
<dbReference type="InterPro" id="IPR050466">
    <property type="entry name" value="Carboxylest/Gibb_receptor"/>
</dbReference>
<dbReference type="AlphaFoldDB" id="A0AAV5DIU9"/>
<reference evidence="3" key="1">
    <citation type="journal article" date="2018" name="DNA Res.">
        <title>Multiple hybrid de novo genome assembly of finger millet, an orphan allotetraploid crop.</title>
        <authorList>
            <person name="Hatakeyama M."/>
            <person name="Aluri S."/>
            <person name="Balachadran M.T."/>
            <person name="Sivarajan S.R."/>
            <person name="Patrignani A."/>
            <person name="Gruter S."/>
            <person name="Poveda L."/>
            <person name="Shimizu-Inatsugi R."/>
            <person name="Baeten J."/>
            <person name="Francoijs K.J."/>
            <person name="Nataraja K.N."/>
            <person name="Reddy Y.A.N."/>
            <person name="Phadnis S."/>
            <person name="Ravikumar R.L."/>
            <person name="Schlapbach R."/>
            <person name="Sreeman S.M."/>
            <person name="Shimizu K.K."/>
        </authorList>
    </citation>
    <scope>NUCLEOTIDE SEQUENCE</scope>
</reference>
<comment type="caution">
    <text evidence="3">The sequence shown here is derived from an EMBL/GenBank/DDBJ whole genome shotgun (WGS) entry which is preliminary data.</text>
</comment>
<accession>A0AAV5DIU9</accession>
<dbReference type="PANTHER" id="PTHR23024">
    <property type="entry name" value="ARYLACETAMIDE DEACETYLASE"/>
    <property type="match status" value="1"/>
</dbReference>
<gene>
    <name evidence="3" type="primary">ga28285</name>
    <name evidence="3" type="ORF">PR202_ga28285</name>
</gene>
<dbReference type="SUPFAM" id="SSF53474">
    <property type="entry name" value="alpha/beta-Hydrolases"/>
    <property type="match status" value="1"/>
</dbReference>
<evidence type="ECO:0000256" key="1">
    <source>
        <dbReference type="SAM" id="MobiDB-lite"/>
    </source>
</evidence>